<keyword evidence="5" id="KW-1185">Reference proteome</keyword>
<proteinExistence type="inferred from homology"/>
<dbReference type="PANTHER" id="PTHR44169">
    <property type="entry name" value="NADPH-DEPENDENT 1-ACYLDIHYDROXYACETONE PHOSPHATE REDUCTASE"/>
    <property type="match status" value="1"/>
</dbReference>
<dbReference type="PANTHER" id="PTHR44169:SF6">
    <property type="entry name" value="NADPH-DEPENDENT 1-ACYLDIHYDROXYACETONE PHOSPHATE REDUCTASE"/>
    <property type="match status" value="1"/>
</dbReference>
<evidence type="ECO:0000256" key="1">
    <source>
        <dbReference type="ARBA" id="ARBA00006484"/>
    </source>
</evidence>
<dbReference type="PRINTS" id="PR00081">
    <property type="entry name" value="GDHRDH"/>
</dbReference>
<dbReference type="Pfam" id="PF00106">
    <property type="entry name" value="adh_short"/>
    <property type="match status" value="1"/>
</dbReference>
<keyword evidence="2" id="KW-0560">Oxidoreductase</keyword>
<dbReference type="PRINTS" id="PR00080">
    <property type="entry name" value="SDRFAMILY"/>
</dbReference>
<evidence type="ECO:0000256" key="3">
    <source>
        <dbReference type="RuleBase" id="RU000363"/>
    </source>
</evidence>
<dbReference type="Proteomes" id="UP000605990">
    <property type="component" value="Unassembled WGS sequence"/>
</dbReference>
<dbReference type="InterPro" id="IPR002347">
    <property type="entry name" value="SDR_fam"/>
</dbReference>
<reference evidence="4 5" key="1">
    <citation type="submission" date="2020-08" db="EMBL/GenBank/DDBJ databases">
        <title>Description of novel Flavobacterium F-408 isolate.</title>
        <authorList>
            <person name="Saticioglu I.B."/>
            <person name="Duman M."/>
            <person name="Altun S."/>
        </authorList>
    </citation>
    <scope>NUCLEOTIDE SEQUENCE [LARGE SCALE GENOMIC DNA]</scope>
    <source>
        <strain evidence="4 5">F-408</strain>
    </source>
</reference>
<name>A0ABR7J1B1_9FLAO</name>
<dbReference type="EMBL" id="JACRUN010000008">
    <property type="protein sequence ID" value="MBC5835733.1"/>
    <property type="molecule type" value="Genomic_DNA"/>
</dbReference>
<gene>
    <name evidence="4" type="ORF">H8R27_12620</name>
</gene>
<comment type="caution">
    <text evidence="4">The sequence shown here is derived from an EMBL/GenBank/DDBJ whole genome shotgun (WGS) entry which is preliminary data.</text>
</comment>
<organism evidence="4 5">
    <name type="scientific">Flavobacterium bernardetii</name>
    <dbReference type="NCBI Taxonomy" id="2813823"/>
    <lineage>
        <taxon>Bacteria</taxon>
        <taxon>Pseudomonadati</taxon>
        <taxon>Bacteroidota</taxon>
        <taxon>Flavobacteriia</taxon>
        <taxon>Flavobacteriales</taxon>
        <taxon>Flavobacteriaceae</taxon>
        <taxon>Flavobacterium</taxon>
    </lineage>
</organism>
<comment type="similarity">
    <text evidence="1 3">Belongs to the short-chain dehydrogenases/reductases (SDR) family.</text>
</comment>
<evidence type="ECO:0000256" key="2">
    <source>
        <dbReference type="ARBA" id="ARBA00023002"/>
    </source>
</evidence>
<dbReference type="Gene3D" id="3.40.50.720">
    <property type="entry name" value="NAD(P)-binding Rossmann-like Domain"/>
    <property type="match status" value="1"/>
</dbReference>
<evidence type="ECO:0000313" key="4">
    <source>
        <dbReference type="EMBL" id="MBC5835733.1"/>
    </source>
</evidence>
<protein>
    <submittedName>
        <fullName evidence="4">SDR family NAD(P)-dependent oxidoreductase</fullName>
    </submittedName>
</protein>
<accession>A0ABR7J1B1</accession>
<dbReference type="RefSeq" id="WP_166125481.1">
    <property type="nucleotide sequence ID" value="NZ_JAANOQ010000002.1"/>
</dbReference>
<sequence length="273" mass="30778">MKTVLITGAGGGIGKQTSLYFAKNNWTVIATLLFESEGEDFKNIPNIFCYEMDVTSTESIALATEKILQNHPKIDTIINNAGMGYRSFVELSEDKKIDTIVNVNWLGVVKICRAFIPTFREQKFGQFINITSVAGLVNLPLGNFYHSTKQAVESFSECMAYELVDFNISVSTVQFGNAPTSFQKNVVKSDATEIQSYNKLMDKISTLLEKKSGKNADLPQQIVEKLFSIAEKPNKNFRRYTIGFDANIMRYLRFILGYKLFNAVIRKSVFGKF</sequence>
<dbReference type="InterPro" id="IPR036291">
    <property type="entry name" value="NAD(P)-bd_dom_sf"/>
</dbReference>
<dbReference type="SUPFAM" id="SSF51735">
    <property type="entry name" value="NAD(P)-binding Rossmann-fold domains"/>
    <property type="match status" value="1"/>
</dbReference>
<evidence type="ECO:0000313" key="5">
    <source>
        <dbReference type="Proteomes" id="UP000605990"/>
    </source>
</evidence>